<evidence type="ECO:0000313" key="4">
    <source>
        <dbReference type="Proteomes" id="UP000604046"/>
    </source>
</evidence>
<dbReference type="InterPro" id="IPR002110">
    <property type="entry name" value="Ankyrin_rpt"/>
</dbReference>
<feature type="repeat" description="ANK" evidence="1">
    <location>
        <begin position="129"/>
        <end position="153"/>
    </location>
</feature>
<dbReference type="Gene3D" id="1.25.40.20">
    <property type="entry name" value="Ankyrin repeat-containing domain"/>
    <property type="match status" value="1"/>
</dbReference>
<proteinExistence type="predicted"/>
<dbReference type="PROSITE" id="PS50297">
    <property type="entry name" value="ANK_REP_REGION"/>
    <property type="match status" value="1"/>
</dbReference>
<dbReference type="SUPFAM" id="SSF48403">
    <property type="entry name" value="Ankyrin repeat"/>
    <property type="match status" value="1"/>
</dbReference>
<evidence type="ECO:0000256" key="1">
    <source>
        <dbReference type="PROSITE-ProRule" id="PRU00023"/>
    </source>
</evidence>
<comment type="caution">
    <text evidence="3">The sequence shown here is derived from an EMBL/GenBank/DDBJ whole genome shotgun (WGS) entry which is preliminary data.</text>
</comment>
<sequence length="161" mass="17535">MSDVIKSWCKVTQLVALAAIASEHPPKQLLEEYLQAMASLQEEQLAKTKEFLQTLQARGAVQVWNRQHHEQAEKTEAAEERSPPTTTRKQLPDISLELAARNGDVAALAAWRQAGADLSAELDSDSGLRGWTPAHYAAREGHAAALKFLQEAGHCRAAAAS</sequence>
<organism evidence="3 4">
    <name type="scientific">Symbiodinium natans</name>
    <dbReference type="NCBI Taxonomy" id="878477"/>
    <lineage>
        <taxon>Eukaryota</taxon>
        <taxon>Sar</taxon>
        <taxon>Alveolata</taxon>
        <taxon>Dinophyceae</taxon>
        <taxon>Suessiales</taxon>
        <taxon>Symbiodiniaceae</taxon>
        <taxon>Symbiodinium</taxon>
    </lineage>
</organism>
<feature type="compositionally biased region" description="Basic and acidic residues" evidence="2">
    <location>
        <begin position="67"/>
        <end position="82"/>
    </location>
</feature>
<dbReference type="AlphaFoldDB" id="A0A812LAS2"/>
<dbReference type="Proteomes" id="UP000604046">
    <property type="component" value="Unassembled WGS sequence"/>
</dbReference>
<feature type="region of interest" description="Disordered" evidence="2">
    <location>
        <begin position="66"/>
        <end position="92"/>
    </location>
</feature>
<dbReference type="OrthoDB" id="435011at2759"/>
<dbReference type="InterPro" id="IPR036770">
    <property type="entry name" value="Ankyrin_rpt-contain_sf"/>
</dbReference>
<reference evidence="3" key="1">
    <citation type="submission" date="2021-02" db="EMBL/GenBank/DDBJ databases">
        <authorList>
            <person name="Dougan E. K."/>
            <person name="Rhodes N."/>
            <person name="Thang M."/>
            <person name="Chan C."/>
        </authorList>
    </citation>
    <scope>NUCLEOTIDE SEQUENCE</scope>
</reference>
<gene>
    <name evidence="3" type="ORF">SNAT2548_LOCUS10941</name>
</gene>
<keyword evidence="4" id="KW-1185">Reference proteome</keyword>
<evidence type="ECO:0000256" key="2">
    <source>
        <dbReference type="SAM" id="MobiDB-lite"/>
    </source>
</evidence>
<name>A0A812LAS2_9DINO</name>
<dbReference type="Pfam" id="PF13637">
    <property type="entry name" value="Ank_4"/>
    <property type="match status" value="1"/>
</dbReference>
<keyword evidence="1" id="KW-0040">ANK repeat</keyword>
<evidence type="ECO:0000313" key="3">
    <source>
        <dbReference type="EMBL" id="CAE7241596.1"/>
    </source>
</evidence>
<protein>
    <submittedName>
        <fullName evidence="3">Uncharacterized protein</fullName>
    </submittedName>
</protein>
<dbReference type="EMBL" id="CAJNDS010000945">
    <property type="protein sequence ID" value="CAE7241596.1"/>
    <property type="molecule type" value="Genomic_DNA"/>
</dbReference>
<dbReference type="PROSITE" id="PS50088">
    <property type="entry name" value="ANK_REPEAT"/>
    <property type="match status" value="1"/>
</dbReference>
<accession>A0A812LAS2</accession>